<dbReference type="InterPro" id="IPR045357">
    <property type="entry name" value="Aminopeptidase_N-like_N"/>
</dbReference>
<dbReference type="Pfam" id="PF03130">
    <property type="entry name" value="HEAT_PBS"/>
    <property type="match status" value="1"/>
</dbReference>
<dbReference type="GO" id="GO:0016285">
    <property type="term" value="F:alanyl aminopeptidase activity"/>
    <property type="evidence" value="ECO:0007669"/>
    <property type="project" value="UniProtKB-EC"/>
</dbReference>
<keyword evidence="7" id="KW-0645">Protease</keyword>
<keyword evidence="6" id="KW-0031">Aminopeptidase</keyword>
<dbReference type="GO" id="GO:0070006">
    <property type="term" value="F:metalloaminopeptidase activity"/>
    <property type="evidence" value="ECO:0007669"/>
    <property type="project" value="TreeGrafter"/>
</dbReference>
<dbReference type="GO" id="GO:0016020">
    <property type="term" value="C:membrane"/>
    <property type="evidence" value="ECO:0007669"/>
    <property type="project" value="TreeGrafter"/>
</dbReference>
<dbReference type="InterPro" id="IPR027268">
    <property type="entry name" value="Peptidase_M4/M1_CTD_sf"/>
</dbReference>
<keyword evidence="8" id="KW-0479">Metal-binding</keyword>
<proteinExistence type="inferred from homology"/>
<dbReference type="Pfam" id="PF17900">
    <property type="entry name" value="Peptidase_M1_N"/>
    <property type="match status" value="1"/>
</dbReference>
<dbReference type="InterPro" id="IPR001930">
    <property type="entry name" value="Peptidase_M1"/>
</dbReference>
<evidence type="ECO:0000256" key="2">
    <source>
        <dbReference type="ARBA" id="ARBA00001947"/>
    </source>
</evidence>
<dbReference type="SUPFAM" id="SSF48371">
    <property type="entry name" value="ARM repeat"/>
    <property type="match status" value="1"/>
</dbReference>
<dbReference type="Proteomes" id="UP000238322">
    <property type="component" value="Unassembled WGS sequence"/>
</dbReference>
<dbReference type="AlphaFoldDB" id="A0A2S8FB25"/>
<dbReference type="InterPro" id="IPR004155">
    <property type="entry name" value="PBS_lyase_HEAT"/>
</dbReference>
<name>A0A2S8FB25_9BACT</name>
<comment type="similarity">
    <text evidence="3">Belongs to the peptidase M1 family.</text>
</comment>
<feature type="domain" description="Peptidase M1 membrane alanine aminopeptidase" evidence="14">
    <location>
        <begin position="280"/>
        <end position="488"/>
    </location>
</feature>
<dbReference type="EMBL" id="PUHY01000015">
    <property type="protein sequence ID" value="PQO29342.1"/>
    <property type="molecule type" value="Genomic_DNA"/>
</dbReference>
<keyword evidence="10" id="KW-0862">Zinc</keyword>
<feature type="region of interest" description="Disordered" evidence="12">
    <location>
        <begin position="863"/>
        <end position="887"/>
    </location>
</feature>
<dbReference type="GO" id="GO:0008270">
    <property type="term" value="F:zinc ion binding"/>
    <property type="evidence" value="ECO:0007669"/>
    <property type="project" value="InterPro"/>
</dbReference>
<evidence type="ECO:0000256" key="9">
    <source>
        <dbReference type="ARBA" id="ARBA00022801"/>
    </source>
</evidence>
<accession>A0A2S8FB25</accession>
<comment type="caution">
    <text evidence="16">The sequence shown here is derived from an EMBL/GenBank/DDBJ whole genome shotgun (WGS) entry which is preliminary data.</text>
</comment>
<reference evidence="16 17" key="1">
    <citation type="submission" date="2018-02" db="EMBL/GenBank/DDBJ databases">
        <title>Comparative genomes isolates from brazilian mangrove.</title>
        <authorList>
            <person name="Araujo J.E."/>
            <person name="Taketani R.G."/>
            <person name="Silva M.C.P."/>
            <person name="Loureco M.V."/>
            <person name="Andreote F.D."/>
        </authorList>
    </citation>
    <scope>NUCLEOTIDE SEQUENCE [LARGE SCALE GENOMIC DNA]</scope>
    <source>
        <strain evidence="16 17">Hex-1 MGV</strain>
    </source>
</reference>
<dbReference type="GO" id="GO:0006508">
    <property type="term" value="P:proteolysis"/>
    <property type="evidence" value="ECO:0007669"/>
    <property type="project" value="UniProtKB-KW"/>
</dbReference>
<dbReference type="GO" id="GO:0005737">
    <property type="term" value="C:cytoplasm"/>
    <property type="evidence" value="ECO:0007669"/>
    <property type="project" value="TreeGrafter"/>
</dbReference>
<evidence type="ECO:0000256" key="5">
    <source>
        <dbReference type="ARBA" id="ARBA00015611"/>
    </source>
</evidence>
<evidence type="ECO:0000259" key="15">
    <source>
        <dbReference type="Pfam" id="PF17900"/>
    </source>
</evidence>
<feature type="signal peptide" evidence="13">
    <location>
        <begin position="1"/>
        <end position="31"/>
    </location>
</feature>
<evidence type="ECO:0000313" key="16">
    <source>
        <dbReference type="EMBL" id="PQO29342.1"/>
    </source>
</evidence>
<evidence type="ECO:0000256" key="13">
    <source>
        <dbReference type="SAM" id="SignalP"/>
    </source>
</evidence>
<dbReference type="Pfam" id="PF01433">
    <property type="entry name" value="Peptidase_M1"/>
    <property type="match status" value="1"/>
</dbReference>
<evidence type="ECO:0000256" key="6">
    <source>
        <dbReference type="ARBA" id="ARBA00022438"/>
    </source>
</evidence>
<evidence type="ECO:0000256" key="4">
    <source>
        <dbReference type="ARBA" id="ARBA00012564"/>
    </source>
</evidence>
<dbReference type="InterPro" id="IPR050344">
    <property type="entry name" value="Peptidase_M1_aminopeptidases"/>
</dbReference>
<dbReference type="Gene3D" id="1.10.390.10">
    <property type="entry name" value="Neutral Protease Domain 2"/>
    <property type="match status" value="1"/>
</dbReference>
<evidence type="ECO:0000256" key="11">
    <source>
        <dbReference type="ARBA" id="ARBA00023049"/>
    </source>
</evidence>
<organism evidence="16 17">
    <name type="scientific">Blastopirellula marina</name>
    <dbReference type="NCBI Taxonomy" id="124"/>
    <lineage>
        <taxon>Bacteria</taxon>
        <taxon>Pseudomonadati</taxon>
        <taxon>Planctomycetota</taxon>
        <taxon>Planctomycetia</taxon>
        <taxon>Pirellulales</taxon>
        <taxon>Pirellulaceae</taxon>
        <taxon>Blastopirellula</taxon>
    </lineage>
</organism>
<sequence length="887" mass="99908">MGRTFMKSIIALVCLAGSLLAAMTLSAVSFAEEAFCTCRYCETAAARAAFGVDLGNDGPHYAPVRTVDVQHIKLDITPDFKKRTIGGTTTIRFVPLRQPIDVLKLDAVELNITDVKGSTPIAEFENSGKEITIAFKEPISVGQESWVTVEHNCEPTGGFYFRTAEMGYPEEDTHCWTQGESHYARRWFPCFDYPNEKSTTEVICHVPTDMTVISNGRKLGESIDPEKQLKTVHWLQDKPHVNYLICVVAGYFDKLEDSAGDIQLGYYSQPSISEHAANSFQDTASIMKFYQKEIGVAYPWHKYDQVTIWDFIAGGMENTTITTLTNNTIFSKETENIKSSRGLDAHELAHQWFGDYVTCEDWSHLWLNEGFATYYTHLYEGEKFGRDATLYGLYRDATNRVLPGGNNDKRPIVWKRYTNAGDQFDYRAYPKGSWVLHMLRSQLGEDMYRQAIQSYLKEHGLTTVTTPELQAAFEETSGRTFDRFFDQWVYHARHPDVKIRYRFDPKLSLAHFTVEQTQKVDDDVMLFSFPATFALKCGDEMVVHTEDITEKKQDFYISVPSKPEMVQFDPEYTLLANIDFDKPEELWLSELENSEHCIGRILAIQALAKKKTNKGIDAIQKALETDSFFGVKVEAAKALSKMNSDEALAALVKTSDQDDARVRLAIADAVVGFYRPESLDDILGTAKEEKNPAIIEAWINGLAKYSDESVSQYLRAALQRESFRNQIAEAAVTAMERSGSSQYVPDLAEQVTQHSGNYTARGLGKVLRALAKLSDGKEEKLQSLKQIAPTLNDGRTDVQKAAIAALGELGLEEARPILQAYADATNDEELSKAASNALAELTKDKSPQPRELIELRKQMQELEKSNSSLKEKLNDLEKKLETTETKK</sequence>
<dbReference type="InterPro" id="IPR016024">
    <property type="entry name" value="ARM-type_fold"/>
</dbReference>
<keyword evidence="13" id="KW-0732">Signal</keyword>
<evidence type="ECO:0000256" key="8">
    <source>
        <dbReference type="ARBA" id="ARBA00022723"/>
    </source>
</evidence>
<dbReference type="CDD" id="cd09603">
    <property type="entry name" value="M1_APN_like"/>
    <property type="match status" value="1"/>
</dbReference>
<protein>
    <recommendedName>
        <fullName evidence="5">Aminopeptidase N</fullName>
        <ecNumber evidence="4">3.4.11.2</ecNumber>
    </recommendedName>
</protein>
<dbReference type="InterPro" id="IPR011989">
    <property type="entry name" value="ARM-like"/>
</dbReference>
<dbReference type="PRINTS" id="PR00756">
    <property type="entry name" value="ALADIPTASE"/>
</dbReference>
<evidence type="ECO:0000313" key="17">
    <source>
        <dbReference type="Proteomes" id="UP000238322"/>
    </source>
</evidence>
<dbReference type="GO" id="GO:0042277">
    <property type="term" value="F:peptide binding"/>
    <property type="evidence" value="ECO:0007669"/>
    <property type="project" value="TreeGrafter"/>
</dbReference>
<dbReference type="SUPFAM" id="SSF55486">
    <property type="entry name" value="Metalloproteases ('zincins'), catalytic domain"/>
    <property type="match status" value="1"/>
</dbReference>
<evidence type="ECO:0000256" key="3">
    <source>
        <dbReference type="ARBA" id="ARBA00010136"/>
    </source>
</evidence>
<feature type="domain" description="Aminopeptidase N-like N-terminal" evidence="15">
    <location>
        <begin position="71"/>
        <end position="244"/>
    </location>
</feature>
<dbReference type="EC" id="3.4.11.2" evidence="4"/>
<evidence type="ECO:0000256" key="1">
    <source>
        <dbReference type="ARBA" id="ARBA00000098"/>
    </source>
</evidence>
<evidence type="ECO:0000256" key="12">
    <source>
        <dbReference type="SAM" id="MobiDB-lite"/>
    </source>
</evidence>
<evidence type="ECO:0000259" key="14">
    <source>
        <dbReference type="Pfam" id="PF01433"/>
    </source>
</evidence>
<dbReference type="Gene3D" id="1.25.10.10">
    <property type="entry name" value="Leucine-rich Repeat Variant"/>
    <property type="match status" value="2"/>
</dbReference>
<dbReference type="SMART" id="SM00567">
    <property type="entry name" value="EZ_HEAT"/>
    <property type="match status" value="4"/>
</dbReference>
<dbReference type="InterPro" id="IPR014782">
    <property type="entry name" value="Peptidase_M1_dom"/>
</dbReference>
<dbReference type="Gene3D" id="2.60.40.1730">
    <property type="entry name" value="tricorn interacting facor f3 domain"/>
    <property type="match status" value="1"/>
</dbReference>
<dbReference type="GO" id="GO:0043171">
    <property type="term" value="P:peptide catabolic process"/>
    <property type="evidence" value="ECO:0007669"/>
    <property type="project" value="TreeGrafter"/>
</dbReference>
<keyword evidence="9" id="KW-0378">Hydrolase</keyword>
<dbReference type="SUPFAM" id="SSF63737">
    <property type="entry name" value="Leukotriene A4 hydrolase N-terminal domain"/>
    <property type="match status" value="1"/>
</dbReference>
<comment type="catalytic activity">
    <reaction evidence="1">
        <text>Release of an N-terminal amino acid, Xaa-|-Yaa- from a peptide, amide or arylamide. Xaa is preferably Ala, but may be most amino acids including Pro (slow action). When a terminal hydrophobic residue is followed by a prolyl residue, the two may be released as an intact Xaa-Pro dipeptide.</text>
        <dbReference type="EC" id="3.4.11.2"/>
    </reaction>
</comment>
<dbReference type="InterPro" id="IPR042097">
    <property type="entry name" value="Aminopeptidase_N-like_N_sf"/>
</dbReference>
<keyword evidence="11" id="KW-0482">Metalloprotease</keyword>
<feature type="chain" id="PRO_5015622496" description="Aminopeptidase N" evidence="13">
    <location>
        <begin position="32"/>
        <end position="887"/>
    </location>
</feature>
<gene>
    <name evidence="16" type="ORF">C5Y83_24995</name>
</gene>
<evidence type="ECO:0000256" key="7">
    <source>
        <dbReference type="ARBA" id="ARBA00022670"/>
    </source>
</evidence>
<dbReference type="PANTHER" id="PTHR11533">
    <property type="entry name" value="PROTEASE M1 ZINC METALLOPROTEASE"/>
    <property type="match status" value="1"/>
</dbReference>
<dbReference type="Pfam" id="PF13646">
    <property type="entry name" value="HEAT_2"/>
    <property type="match status" value="1"/>
</dbReference>
<comment type="cofactor">
    <cofactor evidence="2">
        <name>Zn(2+)</name>
        <dbReference type="ChEBI" id="CHEBI:29105"/>
    </cofactor>
</comment>
<dbReference type="GO" id="GO:0005615">
    <property type="term" value="C:extracellular space"/>
    <property type="evidence" value="ECO:0007669"/>
    <property type="project" value="TreeGrafter"/>
</dbReference>
<dbReference type="PANTHER" id="PTHR11533:SF174">
    <property type="entry name" value="PUROMYCIN-SENSITIVE AMINOPEPTIDASE-RELATED"/>
    <property type="match status" value="1"/>
</dbReference>
<evidence type="ECO:0000256" key="10">
    <source>
        <dbReference type="ARBA" id="ARBA00022833"/>
    </source>
</evidence>